<evidence type="ECO:0000313" key="3">
    <source>
        <dbReference type="Proteomes" id="UP000239197"/>
    </source>
</evidence>
<keyword evidence="3" id="KW-1185">Reference proteome</keyword>
<dbReference type="Proteomes" id="UP000239197">
    <property type="component" value="Chromosome"/>
</dbReference>
<evidence type="ECO:0000256" key="1">
    <source>
        <dbReference type="SAM" id="Phobius"/>
    </source>
</evidence>
<dbReference type="AlphaFoldDB" id="A0A2L1UQ98"/>
<keyword evidence="1" id="KW-1133">Transmembrane helix</keyword>
<keyword evidence="1" id="KW-0472">Membrane</keyword>
<evidence type="ECO:0000313" key="2">
    <source>
        <dbReference type="EMBL" id="AVF35104.1"/>
    </source>
</evidence>
<sequence length="334" mass="38339">MQDVFYLTMLITLPFILPVIVAMFLYGNGSPFLSRLKGIFVLRFDEGLSGQCLLWLSITIPLLYAICLAMIAWNGYEISLTSEGLKTFISISAMPITIASLSIPLSVLVARFHSSGQTATQIKITRQKNNVDLFHAHRKELFSYFSQIGEMNYQSVFTAKYKVHPRLHRIAFKGKPIDGQPVCNERYFKDLNIEINTIANFLDKVVKHKTEDVFSYYALNLSPKIYHVSMLLGLPEIFEDIDCKSITIEEDIKGVTKKFTTIGTTTLEAIVALRYIYNFYLNLCDFADYKYDDIDKEFSYLFGGDEYKTAYGYLVIEYLHAEVISRRKIIKMHS</sequence>
<reference evidence="3" key="1">
    <citation type="submission" date="2017-01" db="EMBL/GenBank/DDBJ databases">
        <title>Genome sequence of Rouxiella sp. ERMR1:05.</title>
        <authorList>
            <person name="Kumar R."/>
            <person name="Singh D."/>
            <person name="Kumar S."/>
        </authorList>
    </citation>
    <scope>NUCLEOTIDE SEQUENCE [LARGE SCALE GENOMIC DNA]</scope>
    <source>
        <strain evidence="3">ERMR1:05</strain>
    </source>
</reference>
<dbReference type="EMBL" id="CP019062">
    <property type="protein sequence ID" value="AVF35104.1"/>
    <property type="molecule type" value="Genomic_DNA"/>
</dbReference>
<proteinExistence type="predicted"/>
<dbReference type="KEGG" id="rox:BV494_09235"/>
<dbReference type="OrthoDB" id="7033353at2"/>
<protein>
    <submittedName>
        <fullName evidence="2">Uncharacterized protein</fullName>
    </submittedName>
</protein>
<feature type="transmembrane region" description="Helical" evidence="1">
    <location>
        <begin position="88"/>
        <end position="110"/>
    </location>
</feature>
<organism evidence="2 3">
    <name type="scientific">Rahnella sikkimica</name>
    <dbReference type="NCBI Taxonomy" id="1805933"/>
    <lineage>
        <taxon>Bacteria</taxon>
        <taxon>Pseudomonadati</taxon>
        <taxon>Pseudomonadota</taxon>
        <taxon>Gammaproteobacteria</taxon>
        <taxon>Enterobacterales</taxon>
        <taxon>Yersiniaceae</taxon>
        <taxon>Rahnella</taxon>
    </lineage>
</organism>
<accession>A0A2L1UQ98</accession>
<dbReference type="RefSeq" id="WP_104922616.1">
    <property type="nucleotide sequence ID" value="NZ_CP019062.1"/>
</dbReference>
<feature type="transmembrane region" description="Helical" evidence="1">
    <location>
        <begin position="6"/>
        <end position="27"/>
    </location>
</feature>
<name>A0A2L1UQ98_9GAMM</name>
<gene>
    <name evidence="2" type="ORF">BV494_09235</name>
</gene>
<feature type="transmembrane region" description="Helical" evidence="1">
    <location>
        <begin position="53"/>
        <end position="76"/>
    </location>
</feature>
<keyword evidence="1" id="KW-0812">Transmembrane</keyword>